<comment type="caution">
    <text evidence="2">The sequence shown here is derived from an EMBL/GenBank/DDBJ whole genome shotgun (WGS) entry which is preliminary data.</text>
</comment>
<sequence length="53" mass="5759">MKLFINSRLPAWLLLLAVLSTASGCAGHGSLQQKTRWYKHHSGGKTVPCPCGH</sequence>
<evidence type="ECO:0000313" key="2">
    <source>
        <dbReference type="EMBL" id="MVN78579.1"/>
    </source>
</evidence>
<keyword evidence="3" id="KW-1185">Reference proteome</keyword>
<evidence type="ECO:0000313" key="3">
    <source>
        <dbReference type="Proteomes" id="UP000441336"/>
    </source>
</evidence>
<dbReference type="AlphaFoldDB" id="A0A7K1TJK4"/>
<gene>
    <name evidence="2" type="ORF">GO988_19785</name>
</gene>
<dbReference type="PROSITE" id="PS51257">
    <property type="entry name" value="PROKAR_LIPOPROTEIN"/>
    <property type="match status" value="1"/>
</dbReference>
<proteinExistence type="predicted"/>
<protein>
    <submittedName>
        <fullName evidence="2">Uncharacterized protein</fullName>
    </submittedName>
</protein>
<organism evidence="2 3">
    <name type="scientific">Hymenobacter ginkgonis</name>
    <dbReference type="NCBI Taxonomy" id="2682976"/>
    <lineage>
        <taxon>Bacteria</taxon>
        <taxon>Pseudomonadati</taxon>
        <taxon>Bacteroidota</taxon>
        <taxon>Cytophagia</taxon>
        <taxon>Cytophagales</taxon>
        <taxon>Hymenobacteraceae</taxon>
        <taxon>Hymenobacter</taxon>
    </lineage>
</organism>
<name>A0A7K1TJK4_9BACT</name>
<reference evidence="2 3" key="1">
    <citation type="submission" date="2019-12" db="EMBL/GenBank/DDBJ databases">
        <title>Hymenobacter sp. HMF4947 Genome sequencing and assembly.</title>
        <authorList>
            <person name="Kang H."/>
            <person name="Cha I."/>
            <person name="Kim H."/>
            <person name="Joh K."/>
        </authorList>
    </citation>
    <scope>NUCLEOTIDE SEQUENCE [LARGE SCALE GENOMIC DNA]</scope>
    <source>
        <strain evidence="2 3">HMF4947</strain>
    </source>
</reference>
<feature type="signal peptide" evidence="1">
    <location>
        <begin position="1"/>
        <end position="26"/>
    </location>
</feature>
<dbReference type="RefSeq" id="WP_157568816.1">
    <property type="nucleotide sequence ID" value="NZ_WQKZ01000005.1"/>
</dbReference>
<dbReference type="Proteomes" id="UP000441336">
    <property type="component" value="Unassembled WGS sequence"/>
</dbReference>
<accession>A0A7K1TJK4</accession>
<evidence type="ECO:0000256" key="1">
    <source>
        <dbReference type="SAM" id="SignalP"/>
    </source>
</evidence>
<feature type="chain" id="PRO_5029619087" evidence="1">
    <location>
        <begin position="27"/>
        <end position="53"/>
    </location>
</feature>
<keyword evidence="1" id="KW-0732">Signal</keyword>
<dbReference type="EMBL" id="WQKZ01000005">
    <property type="protein sequence ID" value="MVN78579.1"/>
    <property type="molecule type" value="Genomic_DNA"/>
</dbReference>